<accession>A0A934VV11</accession>
<dbReference type="AlphaFoldDB" id="A0A934VV11"/>
<dbReference type="PRINTS" id="PR00039">
    <property type="entry name" value="HTHLYSR"/>
</dbReference>
<comment type="similarity">
    <text evidence="1">Belongs to the LysR transcriptional regulatory family.</text>
</comment>
<keyword evidence="4" id="KW-0804">Transcription</keyword>
<dbReference type="SUPFAM" id="SSF53850">
    <property type="entry name" value="Periplasmic binding protein-like II"/>
    <property type="match status" value="1"/>
</dbReference>
<evidence type="ECO:0000256" key="3">
    <source>
        <dbReference type="ARBA" id="ARBA00023125"/>
    </source>
</evidence>
<sequence length="296" mass="32950">MELRHLRYFVAVAEDLSFRKAANRLHVSGPALSKQIRNLEEETGVKLLERTTVAVSLTEAGKVFLADARQLLTQSEMAVARALQTQSGQSRALRIGSVGIIATDFLPLTLKKFRDRYPGVEIQFVEMLPLEQLEGLKRGTIDIGFAYGQDALANSGLRSLCVVHSQFGVAVSSQHAWAGRKSVALPEIRDLVIYSIGKEPRSVHQEDVCGFCAREGFTPTNLRRVAGFDSLINLIAADQGISLLPQVLDLKNQGIHIIPLEESSNYDFRMWAAWNHQSRNPAVDYFVHLLEKREPS</sequence>
<dbReference type="InterPro" id="IPR036388">
    <property type="entry name" value="WH-like_DNA-bd_sf"/>
</dbReference>
<dbReference type="PANTHER" id="PTHR30346:SF0">
    <property type="entry name" value="HCA OPERON TRANSCRIPTIONAL ACTIVATOR HCAR"/>
    <property type="match status" value="1"/>
</dbReference>
<dbReference type="PROSITE" id="PS50931">
    <property type="entry name" value="HTH_LYSR"/>
    <property type="match status" value="1"/>
</dbReference>
<dbReference type="CDD" id="cd08414">
    <property type="entry name" value="PBP2_LTTR_aromatics_like"/>
    <property type="match status" value="1"/>
</dbReference>
<evidence type="ECO:0000313" key="6">
    <source>
        <dbReference type="EMBL" id="MBK1881705.1"/>
    </source>
</evidence>
<dbReference type="Gene3D" id="1.10.10.10">
    <property type="entry name" value="Winged helix-like DNA-binding domain superfamily/Winged helix DNA-binding domain"/>
    <property type="match status" value="1"/>
</dbReference>
<evidence type="ECO:0000256" key="4">
    <source>
        <dbReference type="ARBA" id="ARBA00023163"/>
    </source>
</evidence>
<dbReference type="EMBL" id="JAENIJ010000005">
    <property type="protein sequence ID" value="MBK1881705.1"/>
    <property type="molecule type" value="Genomic_DNA"/>
</dbReference>
<dbReference type="GO" id="GO:0003700">
    <property type="term" value="F:DNA-binding transcription factor activity"/>
    <property type="evidence" value="ECO:0007669"/>
    <property type="project" value="InterPro"/>
</dbReference>
<keyword evidence="2" id="KW-0805">Transcription regulation</keyword>
<keyword evidence="7" id="KW-1185">Reference proteome</keyword>
<dbReference type="SUPFAM" id="SSF46785">
    <property type="entry name" value="Winged helix' DNA-binding domain"/>
    <property type="match status" value="1"/>
</dbReference>
<dbReference type="Proteomes" id="UP000603141">
    <property type="component" value="Unassembled WGS sequence"/>
</dbReference>
<evidence type="ECO:0000256" key="2">
    <source>
        <dbReference type="ARBA" id="ARBA00023015"/>
    </source>
</evidence>
<feature type="domain" description="HTH lysR-type" evidence="5">
    <location>
        <begin position="1"/>
        <end position="58"/>
    </location>
</feature>
<name>A0A934VV11_9BACT</name>
<evidence type="ECO:0000256" key="1">
    <source>
        <dbReference type="ARBA" id="ARBA00009437"/>
    </source>
</evidence>
<gene>
    <name evidence="6" type="ORF">JIN85_04725</name>
</gene>
<dbReference type="GO" id="GO:0003677">
    <property type="term" value="F:DNA binding"/>
    <property type="evidence" value="ECO:0007669"/>
    <property type="project" value="UniProtKB-KW"/>
</dbReference>
<dbReference type="Gene3D" id="3.40.190.10">
    <property type="entry name" value="Periplasmic binding protein-like II"/>
    <property type="match status" value="2"/>
</dbReference>
<comment type="caution">
    <text evidence="6">The sequence shown here is derived from an EMBL/GenBank/DDBJ whole genome shotgun (WGS) entry which is preliminary data.</text>
</comment>
<organism evidence="6 7">
    <name type="scientific">Luteolibacter pohnpeiensis</name>
    <dbReference type="NCBI Taxonomy" id="454153"/>
    <lineage>
        <taxon>Bacteria</taxon>
        <taxon>Pseudomonadati</taxon>
        <taxon>Verrucomicrobiota</taxon>
        <taxon>Verrucomicrobiia</taxon>
        <taxon>Verrucomicrobiales</taxon>
        <taxon>Verrucomicrobiaceae</taxon>
        <taxon>Luteolibacter</taxon>
    </lineage>
</organism>
<protein>
    <submittedName>
        <fullName evidence="6">LysR family transcriptional regulator</fullName>
    </submittedName>
</protein>
<dbReference type="InterPro" id="IPR005119">
    <property type="entry name" value="LysR_subst-bd"/>
</dbReference>
<dbReference type="InterPro" id="IPR036390">
    <property type="entry name" value="WH_DNA-bd_sf"/>
</dbReference>
<dbReference type="FunFam" id="1.10.10.10:FF:000001">
    <property type="entry name" value="LysR family transcriptional regulator"/>
    <property type="match status" value="1"/>
</dbReference>
<dbReference type="GO" id="GO:0032993">
    <property type="term" value="C:protein-DNA complex"/>
    <property type="evidence" value="ECO:0007669"/>
    <property type="project" value="TreeGrafter"/>
</dbReference>
<reference evidence="6" key="1">
    <citation type="submission" date="2021-01" db="EMBL/GenBank/DDBJ databases">
        <title>Modified the classification status of verrucomicrobia.</title>
        <authorList>
            <person name="Feng X."/>
        </authorList>
    </citation>
    <scope>NUCLEOTIDE SEQUENCE</scope>
    <source>
        <strain evidence="6">KCTC 22041</strain>
    </source>
</reference>
<evidence type="ECO:0000313" key="7">
    <source>
        <dbReference type="Proteomes" id="UP000603141"/>
    </source>
</evidence>
<proteinExistence type="inferred from homology"/>
<dbReference type="InterPro" id="IPR000847">
    <property type="entry name" value="LysR_HTH_N"/>
</dbReference>
<dbReference type="Pfam" id="PF00126">
    <property type="entry name" value="HTH_1"/>
    <property type="match status" value="1"/>
</dbReference>
<dbReference type="Pfam" id="PF03466">
    <property type="entry name" value="LysR_substrate"/>
    <property type="match status" value="1"/>
</dbReference>
<keyword evidence="3" id="KW-0238">DNA-binding</keyword>
<evidence type="ECO:0000259" key="5">
    <source>
        <dbReference type="PROSITE" id="PS50931"/>
    </source>
</evidence>
<dbReference type="PANTHER" id="PTHR30346">
    <property type="entry name" value="TRANSCRIPTIONAL DUAL REGULATOR HCAR-RELATED"/>
    <property type="match status" value="1"/>
</dbReference>